<organism evidence="4 5">
    <name type="scientific">Fomitopsis schrenkii</name>
    <name type="common">Brown rot fungus</name>
    <dbReference type="NCBI Taxonomy" id="2126942"/>
    <lineage>
        <taxon>Eukaryota</taxon>
        <taxon>Fungi</taxon>
        <taxon>Dikarya</taxon>
        <taxon>Basidiomycota</taxon>
        <taxon>Agaricomycotina</taxon>
        <taxon>Agaricomycetes</taxon>
        <taxon>Polyporales</taxon>
        <taxon>Fomitopsis</taxon>
    </lineage>
</organism>
<keyword evidence="1" id="KW-0808">Transferase</keyword>
<name>S8G1U9_FOMSC</name>
<evidence type="ECO:0000256" key="1">
    <source>
        <dbReference type="ARBA" id="ARBA00022679"/>
    </source>
</evidence>
<dbReference type="PANTHER" id="PTHR13947">
    <property type="entry name" value="GNAT FAMILY N-ACETYLTRANSFERASE"/>
    <property type="match status" value="1"/>
</dbReference>
<dbReference type="InterPro" id="IPR016181">
    <property type="entry name" value="Acyl_CoA_acyltransferase"/>
</dbReference>
<dbReference type="eggNOG" id="ENOG502S83X">
    <property type="taxonomic scope" value="Eukaryota"/>
</dbReference>
<dbReference type="PANTHER" id="PTHR13947:SF37">
    <property type="entry name" value="LD18367P"/>
    <property type="match status" value="1"/>
</dbReference>
<feature type="domain" description="N-acetyltransferase" evidence="3">
    <location>
        <begin position="85"/>
        <end position="258"/>
    </location>
</feature>
<reference evidence="4 5" key="1">
    <citation type="journal article" date="2012" name="Science">
        <title>The Paleozoic origin of enzymatic lignin decomposition reconstructed from 31 fungal genomes.</title>
        <authorList>
            <person name="Floudas D."/>
            <person name="Binder M."/>
            <person name="Riley R."/>
            <person name="Barry K."/>
            <person name="Blanchette R.A."/>
            <person name="Henrissat B."/>
            <person name="Martinez A.T."/>
            <person name="Otillar R."/>
            <person name="Spatafora J.W."/>
            <person name="Yadav J.S."/>
            <person name="Aerts A."/>
            <person name="Benoit I."/>
            <person name="Boyd A."/>
            <person name="Carlson A."/>
            <person name="Copeland A."/>
            <person name="Coutinho P.M."/>
            <person name="de Vries R.P."/>
            <person name="Ferreira P."/>
            <person name="Findley K."/>
            <person name="Foster B."/>
            <person name="Gaskell J."/>
            <person name="Glotzer D."/>
            <person name="Gorecki P."/>
            <person name="Heitman J."/>
            <person name="Hesse C."/>
            <person name="Hori C."/>
            <person name="Igarashi K."/>
            <person name="Jurgens J.A."/>
            <person name="Kallen N."/>
            <person name="Kersten P."/>
            <person name="Kohler A."/>
            <person name="Kuees U."/>
            <person name="Kumar T.K.A."/>
            <person name="Kuo A."/>
            <person name="LaButti K."/>
            <person name="Larrondo L.F."/>
            <person name="Lindquist E."/>
            <person name="Ling A."/>
            <person name="Lombard V."/>
            <person name="Lucas S."/>
            <person name="Lundell T."/>
            <person name="Martin R."/>
            <person name="McLaughlin D.J."/>
            <person name="Morgenstern I."/>
            <person name="Morin E."/>
            <person name="Murat C."/>
            <person name="Nagy L.G."/>
            <person name="Nolan M."/>
            <person name="Ohm R.A."/>
            <person name="Patyshakuliyeva A."/>
            <person name="Rokas A."/>
            <person name="Ruiz-Duenas F.J."/>
            <person name="Sabat G."/>
            <person name="Salamov A."/>
            <person name="Samejima M."/>
            <person name="Schmutz J."/>
            <person name="Slot J.C."/>
            <person name="St John F."/>
            <person name="Stenlid J."/>
            <person name="Sun H."/>
            <person name="Sun S."/>
            <person name="Syed K."/>
            <person name="Tsang A."/>
            <person name="Wiebenga A."/>
            <person name="Young D."/>
            <person name="Pisabarro A."/>
            <person name="Eastwood D.C."/>
            <person name="Martin F."/>
            <person name="Cullen D."/>
            <person name="Grigoriev I.V."/>
            <person name="Hibbett D.S."/>
        </authorList>
    </citation>
    <scope>NUCLEOTIDE SEQUENCE</scope>
    <source>
        <strain evidence="5">FP-58527</strain>
    </source>
</reference>
<gene>
    <name evidence="4" type="ORF">FOMPIDRAFT_1114014</name>
</gene>
<dbReference type="Pfam" id="PF00583">
    <property type="entry name" value="Acetyltransf_1"/>
    <property type="match status" value="1"/>
</dbReference>
<keyword evidence="2" id="KW-1133">Transmembrane helix</keyword>
<dbReference type="InterPro" id="IPR050769">
    <property type="entry name" value="NAT_camello-type"/>
</dbReference>
<dbReference type="PROSITE" id="PS51186">
    <property type="entry name" value="GNAT"/>
    <property type="match status" value="1"/>
</dbReference>
<dbReference type="Gene3D" id="3.40.630.30">
    <property type="match status" value="1"/>
</dbReference>
<dbReference type="InterPro" id="IPR000182">
    <property type="entry name" value="GNAT_dom"/>
</dbReference>
<dbReference type="InParanoid" id="S8G1U9"/>
<evidence type="ECO:0000313" key="4">
    <source>
        <dbReference type="EMBL" id="EPT04280.1"/>
    </source>
</evidence>
<dbReference type="OrthoDB" id="2564232at2759"/>
<dbReference type="SUPFAM" id="SSF55729">
    <property type="entry name" value="Acyl-CoA N-acyltransferases (Nat)"/>
    <property type="match status" value="1"/>
</dbReference>
<feature type="transmembrane region" description="Helical" evidence="2">
    <location>
        <begin position="38"/>
        <end position="58"/>
    </location>
</feature>
<keyword evidence="2" id="KW-0472">Membrane</keyword>
<protein>
    <recommendedName>
        <fullName evidence="3">N-acetyltransferase domain-containing protein</fullName>
    </recommendedName>
</protein>
<evidence type="ECO:0000256" key="2">
    <source>
        <dbReference type="SAM" id="Phobius"/>
    </source>
</evidence>
<feature type="transmembrane region" description="Helical" evidence="2">
    <location>
        <begin position="70"/>
        <end position="93"/>
    </location>
</feature>
<dbReference type="AlphaFoldDB" id="S8G1U9"/>
<dbReference type="HOGENOM" id="CLU_084809_0_0_1"/>
<proteinExistence type="predicted"/>
<dbReference type="Proteomes" id="UP000015241">
    <property type="component" value="Unassembled WGS sequence"/>
</dbReference>
<dbReference type="EMBL" id="KE504127">
    <property type="protein sequence ID" value="EPT04280.1"/>
    <property type="molecule type" value="Genomic_DNA"/>
</dbReference>
<keyword evidence="5" id="KW-1185">Reference proteome</keyword>
<dbReference type="GO" id="GO:0008080">
    <property type="term" value="F:N-acetyltransferase activity"/>
    <property type="evidence" value="ECO:0007669"/>
    <property type="project" value="InterPro"/>
</dbReference>
<accession>S8G1U9</accession>
<keyword evidence="2" id="KW-0812">Transmembrane</keyword>
<evidence type="ECO:0000259" key="3">
    <source>
        <dbReference type="PROSITE" id="PS51186"/>
    </source>
</evidence>
<sequence length="264" mass="29734">MVTPVARIRAFRPSDDKDVRFIAGKAAMEPLAVANVKVCTHPITLAIWGGLSCIFIQYMQWWPHPDYGMLGYLLPVPGFASMAVPIMFLVDWFNRQPIEENMQKILHRPDLAHIESWYSRSPSSGVWILEYGNRFVGLIALDASLDSTSTSAFSGKDALAKRGKKVEYSQGTSYTAVIRHFYVDEAYRSAGAQQDLLQFALKHAFESDLAVHEIQCGDTPLRKYVSGALKKAGFQLEWDTDRVGILGWQNCVRTLSRDKWKSVV</sequence>
<evidence type="ECO:0000313" key="5">
    <source>
        <dbReference type="Proteomes" id="UP000015241"/>
    </source>
</evidence>